<dbReference type="Gene3D" id="1.10.3210.10">
    <property type="entry name" value="Hypothetical protein af1432"/>
    <property type="match status" value="1"/>
</dbReference>
<accession>A0A645IKH6</accession>
<comment type="caution">
    <text evidence="2">The sequence shown here is derived from an EMBL/GenBank/DDBJ whole genome shotgun (WGS) entry which is preliminary data.</text>
</comment>
<dbReference type="AlphaFoldDB" id="A0A645IKH6"/>
<feature type="domain" description="HD-GYP" evidence="1">
    <location>
        <begin position="1"/>
        <end position="44"/>
    </location>
</feature>
<dbReference type="InterPro" id="IPR037522">
    <property type="entry name" value="HD_GYP_dom"/>
</dbReference>
<dbReference type="PROSITE" id="PS51832">
    <property type="entry name" value="HD_GYP"/>
    <property type="match status" value="1"/>
</dbReference>
<evidence type="ECO:0000259" key="1">
    <source>
        <dbReference type="PROSITE" id="PS51832"/>
    </source>
</evidence>
<sequence>MTNDRAYRTAMTKDEAVKEIIVNSGTQFDPEIAQLFLKILSEEV</sequence>
<gene>
    <name evidence="2" type="ORF">SDC9_199258</name>
</gene>
<organism evidence="2">
    <name type="scientific">bioreactor metagenome</name>
    <dbReference type="NCBI Taxonomy" id="1076179"/>
    <lineage>
        <taxon>unclassified sequences</taxon>
        <taxon>metagenomes</taxon>
        <taxon>ecological metagenomes</taxon>
    </lineage>
</organism>
<evidence type="ECO:0000313" key="2">
    <source>
        <dbReference type="EMBL" id="MPN51610.1"/>
    </source>
</evidence>
<protein>
    <recommendedName>
        <fullName evidence="1">HD-GYP domain-containing protein</fullName>
    </recommendedName>
</protein>
<reference evidence="2" key="1">
    <citation type="submission" date="2019-08" db="EMBL/GenBank/DDBJ databases">
        <authorList>
            <person name="Kucharzyk K."/>
            <person name="Murdoch R.W."/>
            <person name="Higgins S."/>
            <person name="Loffler F."/>
        </authorList>
    </citation>
    <scope>NUCLEOTIDE SEQUENCE</scope>
</reference>
<name>A0A645IKH6_9ZZZZ</name>
<dbReference type="EMBL" id="VSSQ01116899">
    <property type="protein sequence ID" value="MPN51610.1"/>
    <property type="molecule type" value="Genomic_DNA"/>
</dbReference>
<proteinExistence type="predicted"/>